<feature type="compositionally biased region" description="Acidic residues" evidence="1">
    <location>
        <begin position="312"/>
        <end position="327"/>
    </location>
</feature>
<feature type="compositionally biased region" description="Low complexity" evidence="1">
    <location>
        <begin position="349"/>
        <end position="358"/>
    </location>
</feature>
<feature type="compositionally biased region" description="Polar residues" evidence="1">
    <location>
        <begin position="39"/>
        <end position="51"/>
    </location>
</feature>
<feature type="region of interest" description="Disordered" evidence="1">
    <location>
        <begin position="246"/>
        <end position="418"/>
    </location>
</feature>
<comment type="caution">
    <text evidence="2">The sequence shown here is derived from an EMBL/GenBank/DDBJ whole genome shotgun (WGS) entry which is preliminary data.</text>
</comment>
<reference evidence="2 3" key="1">
    <citation type="journal article" date="2023" name="Proc. Natl. Acad. Sci. U.S.A.">
        <title>A global phylogenomic analysis of the shiitake genus Lentinula.</title>
        <authorList>
            <person name="Sierra-Patev S."/>
            <person name="Min B."/>
            <person name="Naranjo-Ortiz M."/>
            <person name="Looney B."/>
            <person name="Konkel Z."/>
            <person name="Slot J.C."/>
            <person name="Sakamoto Y."/>
            <person name="Steenwyk J.L."/>
            <person name="Rokas A."/>
            <person name="Carro J."/>
            <person name="Camarero S."/>
            <person name="Ferreira P."/>
            <person name="Molpeceres G."/>
            <person name="Ruiz-Duenas F.J."/>
            <person name="Serrano A."/>
            <person name="Henrissat B."/>
            <person name="Drula E."/>
            <person name="Hughes K.W."/>
            <person name="Mata J.L."/>
            <person name="Ishikawa N.K."/>
            <person name="Vargas-Isla R."/>
            <person name="Ushijima S."/>
            <person name="Smith C.A."/>
            <person name="Donoghue J."/>
            <person name="Ahrendt S."/>
            <person name="Andreopoulos W."/>
            <person name="He G."/>
            <person name="LaButti K."/>
            <person name="Lipzen A."/>
            <person name="Ng V."/>
            <person name="Riley R."/>
            <person name="Sandor L."/>
            <person name="Barry K."/>
            <person name="Martinez A.T."/>
            <person name="Xiao Y."/>
            <person name="Gibbons J.G."/>
            <person name="Terashima K."/>
            <person name="Grigoriev I.V."/>
            <person name="Hibbett D."/>
        </authorList>
    </citation>
    <scope>NUCLEOTIDE SEQUENCE [LARGE SCALE GENOMIC DNA]</scope>
    <source>
        <strain evidence="2 3">TFB7810</strain>
    </source>
</reference>
<dbReference type="EMBL" id="JANVFU010000014">
    <property type="protein sequence ID" value="KAJ3740537.1"/>
    <property type="molecule type" value="Genomic_DNA"/>
</dbReference>
<organism evidence="2 3">
    <name type="scientific">Lentinula detonsa</name>
    <dbReference type="NCBI Taxonomy" id="2804962"/>
    <lineage>
        <taxon>Eukaryota</taxon>
        <taxon>Fungi</taxon>
        <taxon>Dikarya</taxon>
        <taxon>Basidiomycota</taxon>
        <taxon>Agaricomycotina</taxon>
        <taxon>Agaricomycetes</taxon>
        <taxon>Agaricomycetidae</taxon>
        <taxon>Agaricales</taxon>
        <taxon>Marasmiineae</taxon>
        <taxon>Omphalotaceae</taxon>
        <taxon>Lentinula</taxon>
    </lineage>
</organism>
<proteinExistence type="predicted"/>
<evidence type="ECO:0000313" key="3">
    <source>
        <dbReference type="Proteomes" id="UP001142393"/>
    </source>
</evidence>
<gene>
    <name evidence="2" type="ORF">DFH05DRAFT_423471</name>
</gene>
<feature type="compositionally biased region" description="Basic and acidic residues" evidence="1">
    <location>
        <begin position="298"/>
        <end position="311"/>
    </location>
</feature>
<feature type="compositionally biased region" description="Polar residues" evidence="1">
    <location>
        <begin position="388"/>
        <end position="415"/>
    </location>
</feature>
<sequence length="439" mass="47728">MNKRHHLLYFYTINNTASTSKHLDPSPALPLANPRKQKSTGILSLRRSPSGSRKRSESLSASAPKSELIPPLPTKKEPEQPPKSILTPSSSSSSLSHPATPSPSLSRSPSIQFAPLPQLAPRKRKSSVPLGIAARSAMMQRRRQIMYGSSTAANLQNPKDPANTSSVEGRGMWTPAEAEEHMTRQLRSKEKERERMLKKQQRELEKDATKSASASSSRHGFNDEAEVGNDDPLVVFGRLMKDAWRRVGKKNGNVTADLPTKAQTDSKVNSAVTSKKAPPASEKPVESVAKLDQIAFKEAGDDNRFVNHESDTPDEYNDDEIDLDPNEVDVSKIATLRAGSPPPSHNHLSSQSQSETSSIAGSDETVGSDSTMTSPSPTSPPSPTTPTAHTHTYISTDSSTLERTLSKNGTRNSVTIEPERSVHRLPSLELTPLSPFLVT</sequence>
<dbReference type="Proteomes" id="UP001142393">
    <property type="component" value="Unassembled WGS sequence"/>
</dbReference>
<feature type="compositionally biased region" description="Low complexity" evidence="1">
    <location>
        <begin position="82"/>
        <end position="106"/>
    </location>
</feature>
<feature type="region of interest" description="Disordered" evidence="1">
    <location>
        <begin position="19"/>
        <end position="128"/>
    </location>
</feature>
<evidence type="ECO:0000313" key="2">
    <source>
        <dbReference type="EMBL" id="KAJ3740537.1"/>
    </source>
</evidence>
<feature type="compositionally biased region" description="Polar residues" evidence="1">
    <location>
        <begin position="261"/>
        <end position="273"/>
    </location>
</feature>
<feature type="compositionally biased region" description="Basic and acidic residues" evidence="1">
    <location>
        <begin position="178"/>
        <end position="209"/>
    </location>
</feature>
<protein>
    <submittedName>
        <fullName evidence="2">Uncharacterized protein</fullName>
    </submittedName>
</protein>
<name>A0A9W8NTK2_9AGAR</name>
<accession>A0A9W8NTK2</accession>
<dbReference type="AlphaFoldDB" id="A0A9W8NTK2"/>
<feature type="region of interest" description="Disordered" evidence="1">
    <location>
        <begin position="149"/>
        <end position="232"/>
    </location>
</feature>
<evidence type="ECO:0000256" key="1">
    <source>
        <dbReference type="SAM" id="MobiDB-lite"/>
    </source>
</evidence>
<keyword evidence="3" id="KW-1185">Reference proteome</keyword>
<feature type="compositionally biased region" description="Polar residues" evidence="1">
    <location>
        <begin position="149"/>
        <end position="167"/>
    </location>
</feature>